<evidence type="ECO:0000256" key="5">
    <source>
        <dbReference type="SAM" id="MobiDB-lite"/>
    </source>
</evidence>
<evidence type="ECO:0000256" key="2">
    <source>
        <dbReference type="ARBA" id="ARBA00022737"/>
    </source>
</evidence>
<name>A0A811RSH6_9POAL</name>
<dbReference type="PROSITE" id="PS50294">
    <property type="entry name" value="WD_REPEATS_REGION"/>
    <property type="match status" value="2"/>
</dbReference>
<feature type="region of interest" description="Disordered" evidence="5">
    <location>
        <begin position="211"/>
        <end position="232"/>
    </location>
</feature>
<dbReference type="GO" id="GO:0080008">
    <property type="term" value="C:Cul4-RING E3 ubiquitin ligase complex"/>
    <property type="evidence" value="ECO:0007669"/>
    <property type="project" value="TreeGrafter"/>
</dbReference>
<feature type="repeat" description="WD" evidence="4">
    <location>
        <begin position="480"/>
        <end position="513"/>
    </location>
</feature>
<feature type="region of interest" description="Disordered" evidence="5">
    <location>
        <begin position="170"/>
        <end position="198"/>
    </location>
</feature>
<evidence type="ECO:0000256" key="3">
    <source>
        <dbReference type="ARBA" id="ARBA00061298"/>
    </source>
</evidence>
<dbReference type="FunFam" id="2.130.10.10:FF:000492">
    <property type="entry name" value="LEC14B homolog isoform X2"/>
    <property type="match status" value="1"/>
</dbReference>
<dbReference type="SUPFAM" id="SSF50978">
    <property type="entry name" value="WD40 repeat-like"/>
    <property type="match status" value="1"/>
</dbReference>
<reference evidence="6" key="1">
    <citation type="submission" date="2020-10" db="EMBL/GenBank/DDBJ databases">
        <authorList>
            <person name="Han B."/>
            <person name="Lu T."/>
            <person name="Zhao Q."/>
            <person name="Huang X."/>
            <person name="Zhao Y."/>
        </authorList>
    </citation>
    <scope>NUCLEOTIDE SEQUENCE</scope>
</reference>
<dbReference type="InterPro" id="IPR001680">
    <property type="entry name" value="WD40_rpt"/>
</dbReference>
<dbReference type="GO" id="GO:0043161">
    <property type="term" value="P:proteasome-mediated ubiquitin-dependent protein catabolic process"/>
    <property type="evidence" value="ECO:0007669"/>
    <property type="project" value="TreeGrafter"/>
</dbReference>
<evidence type="ECO:0000313" key="6">
    <source>
        <dbReference type="EMBL" id="CAD6272959.1"/>
    </source>
</evidence>
<keyword evidence="7" id="KW-1185">Reference proteome</keyword>
<dbReference type="InterPro" id="IPR015943">
    <property type="entry name" value="WD40/YVTN_repeat-like_dom_sf"/>
</dbReference>
<dbReference type="SMART" id="SM00320">
    <property type="entry name" value="WD40"/>
    <property type="match status" value="7"/>
</dbReference>
<comment type="caution">
    <text evidence="6">The sequence shown here is derived from an EMBL/GenBank/DDBJ whole genome shotgun (WGS) entry which is preliminary data.</text>
</comment>
<evidence type="ECO:0000256" key="4">
    <source>
        <dbReference type="PROSITE-ProRule" id="PRU00221"/>
    </source>
</evidence>
<dbReference type="PANTHER" id="PTHR19847:SF26">
    <property type="entry name" value="LEC14B PROTEIN"/>
    <property type="match status" value="1"/>
</dbReference>
<dbReference type="InterPro" id="IPR036322">
    <property type="entry name" value="WD40_repeat_dom_sf"/>
</dbReference>
<sequence>MAVPCRGHEGKVVCARAWSWPRRGSPTAWRRGKAGPCQAMAVASDMGKWKGLVHGIKADLDAGLESGAEAPGGRLRSWAPLTRQGKAVAVFVSAHVSRPVSRGGAAALLVLGSSWVALQRGGRGLRDEEGPLDGEDLVTQRCASAFAVRMVEIHWLSHSTLSRCSRLEFSQVPKEPRPATKHPRASAESRPRTPQFSAGFCRTDLIPPCSDSPAAARSNRRREFHQAPARTSSFIHGRMRGVRRSARGESSRKAADRDREVERFTLCAKMSHLTRTTSEPCRRTHGAASALRKRPFSAFELVSAREAGLADGAGFSAADRAYLGRQHIPTKGPWGVDDVDSEAYVSQFSADGSLLIAGFRGSRIRVYDAEKGWKIHKDISCRMVHWTVSDIALSPDQRFLAYASLSPTVHIVNVQSAGKESHANITEIHEGLDLTGGDEDEDFGIFSVKFSKDGKEIVVGNNERSIYVYDLATNKVSARIRAHKADVNAVTFADESGNVLYSGSDDSFCKVWDRRCLSGEKSAGTLTGHLDGVTFIDSRGDGRYFISNCKDQRIKLWDIRKMSSVVRARPVSLVDWDYRWMPFPSAAHYIKHPDDQSVATYRGHSVLRTLIRCYFSPVHSTGQRYIYTGSSDKSVHIYDVVSGKTVKRLSWHGSIIRDCAWHPYYPTLVSSSWDGYVARWEASGDDDDPSVLVHDEKRATPYFRRYADPFTDPFM</sequence>
<dbReference type="PANTHER" id="PTHR19847">
    <property type="entry name" value="DDB1- AND CUL4-ASSOCIATED FACTOR 11"/>
    <property type="match status" value="1"/>
</dbReference>
<comment type="similarity">
    <text evidence="3">Belongs to the WD repeat LEC14B family.</text>
</comment>
<feature type="repeat" description="WD" evidence="4">
    <location>
        <begin position="526"/>
        <end position="567"/>
    </location>
</feature>
<dbReference type="EMBL" id="CAJGYO010000016">
    <property type="protein sequence ID" value="CAD6272959.1"/>
    <property type="molecule type" value="Genomic_DNA"/>
</dbReference>
<dbReference type="Gene3D" id="2.130.10.10">
    <property type="entry name" value="YVTN repeat-like/Quinoprotein amine dehydrogenase"/>
    <property type="match status" value="3"/>
</dbReference>
<feature type="repeat" description="WD" evidence="4">
    <location>
        <begin position="649"/>
        <end position="681"/>
    </location>
</feature>
<proteinExistence type="inferred from homology"/>
<accession>A0A811RSH6</accession>
<keyword evidence="2" id="KW-0677">Repeat</keyword>
<dbReference type="OrthoDB" id="63070at2759"/>
<dbReference type="InterPro" id="IPR051859">
    <property type="entry name" value="DCAF"/>
</dbReference>
<gene>
    <name evidence="6" type="ORF">NCGR_LOCUS56228</name>
</gene>
<organism evidence="6 7">
    <name type="scientific">Miscanthus lutarioriparius</name>
    <dbReference type="NCBI Taxonomy" id="422564"/>
    <lineage>
        <taxon>Eukaryota</taxon>
        <taxon>Viridiplantae</taxon>
        <taxon>Streptophyta</taxon>
        <taxon>Embryophyta</taxon>
        <taxon>Tracheophyta</taxon>
        <taxon>Spermatophyta</taxon>
        <taxon>Magnoliopsida</taxon>
        <taxon>Liliopsida</taxon>
        <taxon>Poales</taxon>
        <taxon>Poaceae</taxon>
        <taxon>PACMAD clade</taxon>
        <taxon>Panicoideae</taxon>
        <taxon>Andropogonodae</taxon>
        <taxon>Andropogoneae</taxon>
        <taxon>Saccharinae</taxon>
        <taxon>Miscanthus</taxon>
    </lineage>
</organism>
<dbReference type="Pfam" id="PF00400">
    <property type="entry name" value="WD40"/>
    <property type="match status" value="4"/>
</dbReference>
<dbReference type="FunFam" id="2.130.10.10:FF:000557">
    <property type="entry name" value="WD repeat protein"/>
    <property type="match status" value="1"/>
</dbReference>
<dbReference type="Proteomes" id="UP000604825">
    <property type="component" value="Unassembled WGS sequence"/>
</dbReference>
<protein>
    <recommendedName>
        <fullName evidence="8">LEC14B homolog</fullName>
    </recommendedName>
</protein>
<evidence type="ECO:0000313" key="7">
    <source>
        <dbReference type="Proteomes" id="UP000604825"/>
    </source>
</evidence>
<evidence type="ECO:0000256" key="1">
    <source>
        <dbReference type="ARBA" id="ARBA00022574"/>
    </source>
</evidence>
<dbReference type="AlphaFoldDB" id="A0A811RSH6"/>
<dbReference type="PROSITE" id="PS50082">
    <property type="entry name" value="WD_REPEATS_2"/>
    <property type="match status" value="3"/>
</dbReference>
<evidence type="ECO:0008006" key="8">
    <source>
        <dbReference type="Google" id="ProtNLM"/>
    </source>
</evidence>
<keyword evidence="1 4" id="KW-0853">WD repeat</keyword>